<sequence length="503" mass="56896">MGILIISNFMRGEMGRRDFLKVLGIGAAVSAEACAATNPLLEVVMSELEREKMPRPLPRMESAEATRDYDEFGRPIKYEGKFKSNAGEGEYFVSQVDSPFKEAERKEDDIGARDILYRVGFHVDDSSEQEKNLIFGEFKQKADFLFGVSEEFKQVIYKIVKELLSDKTYFNLVSKHLRRGGKFLFFPDSCGHYDESNIEIGKGPEDSEEKIKSVIIHELLHGVTKRLGLYQHADSGGDDHKIIRPLAERIYFTEVLLSGGNPFGQMDLANYDGWKSSFDNSMAMPTAEFQRCIKANDYDGLIKYIESGGFAENKTRHEIGNIVLEREMHRNIRKRSIKLGNLTLTIEENKFNPVRHEVQKDAGDQYISIVLGDVNSTDQEQLAFIDSCGQELSPEERVIFRDCLEQMKSDPSLGADYITPDNEIRDVAHVVAIKNAVFAESTRLAALVARKKNVNIVDAPADIDFQKVFRNFLKTFSEVMTDTKTPPPFFLARKAMDACLAEA</sequence>
<dbReference type="AlphaFoldDB" id="A0A1F6PCI8"/>
<reference evidence="1 2" key="1">
    <citation type="journal article" date="2016" name="Nat. Commun.">
        <title>Thousands of microbial genomes shed light on interconnected biogeochemical processes in an aquifer system.</title>
        <authorList>
            <person name="Anantharaman K."/>
            <person name="Brown C.T."/>
            <person name="Hug L.A."/>
            <person name="Sharon I."/>
            <person name="Castelle C.J."/>
            <person name="Probst A.J."/>
            <person name="Thomas B.C."/>
            <person name="Singh A."/>
            <person name="Wilkins M.J."/>
            <person name="Karaoz U."/>
            <person name="Brodie E.L."/>
            <person name="Williams K.H."/>
            <person name="Hubbard S.S."/>
            <person name="Banfield J.F."/>
        </authorList>
    </citation>
    <scope>NUCLEOTIDE SEQUENCE [LARGE SCALE GENOMIC DNA]</scope>
</reference>
<accession>A0A1F6PCI8</accession>
<evidence type="ECO:0000313" key="2">
    <source>
        <dbReference type="Proteomes" id="UP000178254"/>
    </source>
</evidence>
<name>A0A1F6PCI8_9BACT</name>
<protein>
    <submittedName>
        <fullName evidence="1">Uncharacterized protein</fullName>
    </submittedName>
</protein>
<proteinExistence type="predicted"/>
<evidence type="ECO:0000313" key="1">
    <source>
        <dbReference type="EMBL" id="OGH93885.1"/>
    </source>
</evidence>
<gene>
    <name evidence="1" type="ORF">A2538_01205</name>
</gene>
<dbReference type="EMBL" id="MFRE01000016">
    <property type="protein sequence ID" value="OGH93885.1"/>
    <property type="molecule type" value="Genomic_DNA"/>
</dbReference>
<organism evidence="1 2">
    <name type="scientific">Candidatus Magasanikbacteria bacterium RIFOXYD2_FULL_41_14</name>
    <dbReference type="NCBI Taxonomy" id="1798709"/>
    <lineage>
        <taxon>Bacteria</taxon>
        <taxon>Candidatus Magasanikiibacteriota</taxon>
    </lineage>
</organism>
<comment type="caution">
    <text evidence="1">The sequence shown here is derived from an EMBL/GenBank/DDBJ whole genome shotgun (WGS) entry which is preliminary data.</text>
</comment>
<dbReference type="Proteomes" id="UP000178254">
    <property type="component" value="Unassembled WGS sequence"/>
</dbReference>